<feature type="transmembrane region" description="Helical" evidence="2">
    <location>
        <begin position="1290"/>
        <end position="1306"/>
    </location>
</feature>
<sequence length="1440" mass="151480">MHQQQEPEGKVPPSVLSVVQEAYGRGYLEGHLAGWRDAVAAQAGPSGPASAPVLMPPVNTTAAPLPPRNAMPPPNNLPPPNVMPRTVPRSLPPLQQVAKPVVQDPAVAAERKRKREVQNINITLYVASLLMVAAAALFVGSSQPVPVRLVGVWFATILFYGAGLLLHAKVPRLKPAAVAFAGTALAIIPFAGLATYNLGFPDGPAVWLATSLIGTVAYAVAAVRLQSRLVVYLSLAFLLSTAWSSVAVLGAALAWYFAALIVFSALLSLAGYLLQNRGSEPGLYAKPLSDLGPWFAPAGLLGSLIFSLALNAFDHTLVLVAGVIFYAVMCVVATPALRRWNYLGLRLSATLAAPFIGWLIQPEFVWAAASFTVVLAVQILTIAYSRNRLTAYLGRGAWVDGDVLTSAVVLAVSSAAWTAGLAAPWSTTAGQWPFAALGLAVGLVATMAVVPIFLPKGEWLPLPAATATLLCWLFLSAADAMVLLSIGLIYSLLRYRAARGTTTGHIMLIIARVLVSALAAATLAHFIPAQPGKVHLILAAMGVICALQLLADAMLAKFGAANSVTNYSAAAWATAGTALVILLSVTYVGQNSPAFPGITTLPLLRWEFLVSALAMGLATVVFSLVKLPRTRGFSRAEIIAPSYLFIVALGTGPVFDAAGASVAWGAALVYLLVGGFLLRRQEKTLHRWVYWWGARAVSLLMAIALYQLWQENNPATTIFGTAVGLGTFLLLALVPQILILSVVAVRGRAVSGLCADVLVTLLAAVMLVGVAVIAESPGLWTARLAVVLATAALAVLATCGTMRSRQMPAVLWSAPVALWLIALIALIALADRPLAVMVLGILTATSALVAARAGSRMVRGSHFLLARVAVTMLVGEVVRELTDNAVVITLVLTVVLLLQLGLQAMADTRGRFNTAVGEDALLRAGLWLLLTALLVLPVAYVLQTRGFDSPGTALRWVVALELLALAGSAVVAQVSLKARGAAYLLIVALMGGAVLLAPLMWPGATALILLALCVAAIAWRCVTEPKTEQMRWYWLIATGCFLATACVVDSAAATGIFAAMWLVAGTALVVAAHIMKTPWLTLPGSLMVLLSAFMFRSQVLDLVDRPGYAALAGFVVVLGALYIMAMVLVSLLASTQVNRAGLIAVALGGGGVFALWAVTDETTSLLGAAAFTGVAVLACVELPTGRRRLGMDAAVLSSALVWFWASTTYIDLGVFWFVQWCALAFAVLAMIRYRAKELQGGKTMLMVAAVAASLGGLLTIVSGDTLQQVISLLVFVALLAVGMALEERIFTIWGAVGVATAVIWYLRGFTYILLALLALALIALAIWRLNRKKPLAKTEAPLNPNGGGPAGMPGVGQQYMGQQYAGPQEMAEPYVEQHPDQWPSAYAGEPVQPQHPIPAQPQPVQPQHPIPAQPQPAQPPSAPPVPARPLPAPQQGPPEM</sequence>
<feature type="compositionally biased region" description="Pro residues" evidence="1">
    <location>
        <begin position="1393"/>
        <end position="1440"/>
    </location>
</feature>
<feature type="transmembrane region" description="Helical" evidence="2">
    <location>
        <begin position="1079"/>
        <end position="1096"/>
    </location>
</feature>
<evidence type="ECO:0000256" key="1">
    <source>
        <dbReference type="SAM" id="MobiDB-lite"/>
    </source>
</evidence>
<feature type="transmembrane region" description="Helical" evidence="2">
    <location>
        <begin position="1268"/>
        <end position="1285"/>
    </location>
</feature>
<feature type="transmembrane region" description="Helical" evidence="2">
    <location>
        <begin position="757"/>
        <end position="774"/>
    </location>
</feature>
<feature type="transmembrane region" description="Helical" evidence="2">
    <location>
        <begin position="120"/>
        <end position="139"/>
    </location>
</feature>
<feature type="transmembrane region" description="Helical" evidence="2">
    <location>
        <begin position="954"/>
        <end position="974"/>
    </location>
</feature>
<feature type="transmembrane region" description="Helical" evidence="2">
    <location>
        <begin position="780"/>
        <end position="797"/>
    </location>
</feature>
<feature type="transmembrane region" description="Helical" evidence="2">
    <location>
        <begin position="294"/>
        <end position="313"/>
    </location>
</feature>
<feature type="transmembrane region" description="Helical" evidence="2">
    <location>
        <begin position="1213"/>
        <end position="1231"/>
    </location>
</feature>
<feature type="transmembrane region" description="Helical" evidence="2">
    <location>
        <begin position="920"/>
        <end position="942"/>
    </location>
</feature>
<dbReference type="RefSeq" id="WP_110105555.1">
    <property type="nucleotide sequence ID" value="NZ_JACBZZ010000001.1"/>
</dbReference>
<feature type="transmembrane region" description="Helical" evidence="2">
    <location>
        <begin position="319"/>
        <end position="337"/>
    </location>
</feature>
<feature type="transmembrane region" description="Helical" evidence="2">
    <location>
        <begin position="1032"/>
        <end position="1050"/>
    </location>
</feature>
<feature type="transmembrane region" description="Helical" evidence="2">
    <location>
        <begin position="1006"/>
        <end position="1023"/>
    </location>
</feature>
<reference evidence="3 4" key="1">
    <citation type="submission" date="2018-05" db="EMBL/GenBank/DDBJ databases">
        <title>Genetic diversity of glacier-inhabiting Cryobacterium bacteria in China and description of Cryobacterium mengkeensis sp. nov. and Arthrobacter glacialis sp. nov.</title>
        <authorList>
            <person name="Liu Q."/>
            <person name="Xin Y.-H."/>
        </authorList>
    </citation>
    <scope>NUCLEOTIDE SEQUENCE [LARGE SCALE GENOMIC DNA]</scope>
    <source>
        <strain evidence="3 4">GP3</strain>
    </source>
</reference>
<feature type="transmembrane region" description="Helical" evidence="2">
    <location>
        <begin position="364"/>
        <end position="384"/>
    </location>
</feature>
<feature type="transmembrane region" description="Helical" evidence="2">
    <location>
        <begin position="145"/>
        <end position="166"/>
    </location>
</feature>
<feature type="transmembrane region" description="Helical" evidence="2">
    <location>
        <begin position="230"/>
        <end position="249"/>
    </location>
</feature>
<keyword evidence="4" id="KW-1185">Reference proteome</keyword>
<feature type="region of interest" description="Disordered" evidence="1">
    <location>
        <begin position="1337"/>
        <end position="1359"/>
    </location>
</feature>
<feature type="transmembrane region" description="Helical" evidence="2">
    <location>
        <begin position="178"/>
        <end position="199"/>
    </location>
</feature>
<dbReference type="EMBL" id="QHLZ01000003">
    <property type="protein sequence ID" value="PXA66365.1"/>
    <property type="molecule type" value="Genomic_DNA"/>
</dbReference>
<protein>
    <submittedName>
        <fullName evidence="3">Uncharacterized protein</fullName>
    </submittedName>
</protein>
<feature type="region of interest" description="Disordered" evidence="1">
    <location>
        <begin position="1371"/>
        <end position="1440"/>
    </location>
</feature>
<feature type="transmembrane region" description="Helical" evidence="2">
    <location>
        <begin position="1243"/>
        <end position="1262"/>
    </location>
</feature>
<feature type="transmembrane region" description="Helical" evidence="2">
    <location>
        <begin position="505"/>
        <end position="528"/>
    </location>
</feature>
<dbReference type="Proteomes" id="UP000246303">
    <property type="component" value="Unassembled WGS sequence"/>
</dbReference>
<feature type="transmembrane region" description="Helical" evidence="2">
    <location>
        <begin position="721"/>
        <end position="745"/>
    </location>
</feature>
<keyword evidence="2" id="KW-0472">Membrane</keyword>
<comment type="caution">
    <text evidence="3">The sequence shown here is derived from an EMBL/GenBank/DDBJ whole genome shotgun (WGS) entry which is preliminary data.</text>
</comment>
<feature type="transmembrane region" description="Helical" evidence="2">
    <location>
        <begin position="690"/>
        <end position="709"/>
    </location>
</feature>
<feature type="transmembrane region" description="Helical" evidence="2">
    <location>
        <begin position="809"/>
        <end position="828"/>
    </location>
</feature>
<feature type="transmembrane region" description="Helical" evidence="2">
    <location>
        <begin position="434"/>
        <end position="454"/>
    </location>
</feature>
<feature type="transmembrane region" description="Helical" evidence="2">
    <location>
        <begin position="1164"/>
        <end position="1182"/>
    </location>
</feature>
<feature type="transmembrane region" description="Helical" evidence="2">
    <location>
        <begin position="1189"/>
        <end position="1207"/>
    </location>
</feature>
<proteinExistence type="predicted"/>
<feature type="transmembrane region" description="Helical" evidence="2">
    <location>
        <begin position="661"/>
        <end position="678"/>
    </location>
</feature>
<evidence type="ECO:0000256" key="2">
    <source>
        <dbReference type="SAM" id="Phobius"/>
    </source>
</evidence>
<evidence type="ECO:0000313" key="3">
    <source>
        <dbReference type="EMBL" id="PXA66365.1"/>
    </source>
</evidence>
<feature type="transmembrane region" description="Helical" evidence="2">
    <location>
        <begin position="1140"/>
        <end position="1158"/>
    </location>
</feature>
<feature type="transmembrane region" description="Helical" evidence="2">
    <location>
        <begin position="466"/>
        <end position="493"/>
    </location>
</feature>
<organism evidence="3 4">
    <name type="scientific">Arthrobacter psychrochitiniphilus</name>
    <dbReference type="NCBI Taxonomy" id="291045"/>
    <lineage>
        <taxon>Bacteria</taxon>
        <taxon>Bacillati</taxon>
        <taxon>Actinomycetota</taxon>
        <taxon>Actinomycetes</taxon>
        <taxon>Micrococcales</taxon>
        <taxon>Micrococcaceae</taxon>
        <taxon>Arthrobacter</taxon>
    </lineage>
</organism>
<feature type="transmembrane region" description="Helical" evidence="2">
    <location>
        <begin position="205"/>
        <end position="223"/>
    </location>
</feature>
<accession>A0A2V3DSZ1</accession>
<keyword evidence="2" id="KW-0812">Transmembrane</keyword>
<feature type="transmembrane region" description="Helical" evidence="2">
    <location>
        <begin position="885"/>
        <end position="908"/>
    </location>
</feature>
<feature type="transmembrane region" description="Helical" evidence="2">
    <location>
        <begin position="1108"/>
        <end position="1133"/>
    </location>
</feature>
<name>A0A2V3DSZ1_9MICC</name>
<feature type="transmembrane region" description="Helical" evidence="2">
    <location>
        <begin position="255"/>
        <end position="274"/>
    </location>
</feature>
<evidence type="ECO:0000313" key="4">
    <source>
        <dbReference type="Proteomes" id="UP000246303"/>
    </source>
</evidence>
<dbReference type="OrthoDB" id="4966949at2"/>
<feature type="transmembrane region" description="Helical" evidence="2">
    <location>
        <begin position="637"/>
        <end position="655"/>
    </location>
</feature>
<feature type="transmembrane region" description="Helical" evidence="2">
    <location>
        <begin position="834"/>
        <end position="851"/>
    </location>
</feature>
<feature type="compositionally biased region" description="Gly residues" evidence="1">
    <location>
        <begin position="1345"/>
        <end position="1354"/>
    </location>
</feature>
<keyword evidence="2" id="KW-1133">Transmembrane helix</keyword>
<feature type="transmembrane region" description="Helical" evidence="2">
    <location>
        <begin position="1056"/>
        <end position="1072"/>
    </location>
</feature>
<feature type="transmembrane region" description="Helical" evidence="2">
    <location>
        <begin position="608"/>
        <end position="625"/>
    </location>
</feature>
<feature type="transmembrane region" description="Helical" evidence="2">
    <location>
        <begin position="567"/>
        <end position="588"/>
    </location>
</feature>
<feature type="transmembrane region" description="Helical" evidence="2">
    <location>
        <begin position="534"/>
        <end position="555"/>
    </location>
</feature>
<feature type="transmembrane region" description="Helical" evidence="2">
    <location>
        <begin position="1312"/>
        <end position="1329"/>
    </location>
</feature>
<gene>
    <name evidence="3" type="ORF">CVS29_06670</name>
</gene>